<dbReference type="RefSeq" id="WP_164994706.1">
    <property type="nucleotide sequence ID" value="NZ_CP049055.1"/>
</dbReference>
<dbReference type="EMBL" id="CP049055">
    <property type="protein sequence ID" value="QII11017.1"/>
    <property type="molecule type" value="Genomic_DNA"/>
</dbReference>
<dbReference type="Pfam" id="PF13649">
    <property type="entry name" value="Methyltransf_25"/>
    <property type="match status" value="1"/>
</dbReference>
<dbReference type="Gene3D" id="2.20.130.10">
    <property type="entry name" value="CAC2371-like domains"/>
    <property type="match status" value="1"/>
</dbReference>
<organism evidence="5">
    <name type="scientific">Kuenenia stuttgartiensis</name>
    <dbReference type="NCBI Taxonomy" id="174633"/>
    <lineage>
        <taxon>Bacteria</taxon>
        <taxon>Pseudomonadati</taxon>
        <taxon>Planctomycetota</taxon>
        <taxon>Candidatus Brocadiia</taxon>
        <taxon>Candidatus Brocadiales</taxon>
        <taxon>Candidatus Brocadiaceae</taxon>
        <taxon>Candidatus Kuenenia</taxon>
    </lineage>
</organism>
<sequence>MSTFGDLYSKYYDLLYRDKNYQGEADYVHRLIQKYHTSTKEILELGCGTGRHAELLSEKGYFIHGVDRSEEMVQRAKRRCVGREDKLTFDCADILSLQLCKKFDVVISLFHVMSYQVTNEALSCAFETASSHIKSRGIFIFDFWYGPAVFTDKPSVRIKRIRDEDLEVLRIAEPMMQENENSVDVNYHII</sequence>
<keyword evidence="1" id="KW-0489">Methyltransferase</keyword>
<dbReference type="EMBL" id="CT573071">
    <property type="protein sequence ID" value="CAJ73988.1"/>
    <property type="molecule type" value="Genomic_DNA"/>
</dbReference>
<dbReference type="GO" id="GO:0008168">
    <property type="term" value="F:methyltransferase activity"/>
    <property type="evidence" value="ECO:0007669"/>
    <property type="project" value="UniProtKB-KW"/>
</dbReference>
<dbReference type="GO" id="GO:0032259">
    <property type="term" value="P:methylation"/>
    <property type="evidence" value="ECO:0007669"/>
    <property type="project" value="UniProtKB-KW"/>
</dbReference>
<dbReference type="Proteomes" id="UP000501926">
    <property type="component" value="Chromosome"/>
</dbReference>
<dbReference type="PANTHER" id="PTHR43464">
    <property type="entry name" value="METHYLTRANSFERASE"/>
    <property type="match status" value="1"/>
</dbReference>
<keyword evidence="3" id="KW-0949">S-adenosyl-L-methionine</keyword>
<dbReference type="PANTHER" id="PTHR43464:SF19">
    <property type="entry name" value="UBIQUINONE BIOSYNTHESIS O-METHYLTRANSFERASE, MITOCHONDRIAL"/>
    <property type="match status" value="1"/>
</dbReference>
<evidence type="ECO:0000313" key="5">
    <source>
        <dbReference type="EMBL" id="CAJ73988.1"/>
    </source>
</evidence>
<evidence type="ECO:0000259" key="4">
    <source>
        <dbReference type="Pfam" id="PF13649"/>
    </source>
</evidence>
<protein>
    <recommendedName>
        <fullName evidence="4">Methyltransferase domain-containing protein</fullName>
    </recommendedName>
</protein>
<gene>
    <name evidence="6" type="ORF">KsCSTR_16380</name>
    <name evidence="5" type="ORF">kuste3229</name>
</gene>
<dbReference type="Gene3D" id="3.40.50.150">
    <property type="entry name" value="Vaccinia Virus protein VP39"/>
    <property type="match status" value="1"/>
</dbReference>
<feature type="domain" description="Methyltransferase" evidence="4">
    <location>
        <begin position="42"/>
        <end position="137"/>
    </location>
</feature>
<proteinExistence type="predicted"/>
<evidence type="ECO:0000313" key="7">
    <source>
        <dbReference type="Proteomes" id="UP000501926"/>
    </source>
</evidence>
<dbReference type="InterPro" id="IPR041698">
    <property type="entry name" value="Methyltransf_25"/>
</dbReference>
<dbReference type="CDD" id="cd02440">
    <property type="entry name" value="AdoMet_MTases"/>
    <property type="match status" value="1"/>
</dbReference>
<dbReference type="SUPFAM" id="SSF53335">
    <property type="entry name" value="S-adenosyl-L-methionine-dependent methyltransferases"/>
    <property type="match status" value="1"/>
</dbReference>
<evidence type="ECO:0000256" key="2">
    <source>
        <dbReference type="ARBA" id="ARBA00022679"/>
    </source>
</evidence>
<dbReference type="InterPro" id="IPR029063">
    <property type="entry name" value="SAM-dependent_MTases_sf"/>
</dbReference>
<dbReference type="AlphaFoldDB" id="Q1Q1V2"/>
<keyword evidence="2" id="KW-0808">Transferase</keyword>
<reference evidence="5" key="2">
    <citation type="submission" date="2006-01" db="EMBL/GenBank/DDBJ databases">
        <authorList>
            <person name="Genoscope"/>
        </authorList>
    </citation>
    <scope>NUCLEOTIDE SEQUENCE</scope>
</reference>
<evidence type="ECO:0000313" key="6">
    <source>
        <dbReference type="EMBL" id="QII11017.1"/>
    </source>
</evidence>
<accession>Q1Q1V2</accession>
<reference evidence="6 7" key="3">
    <citation type="submission" date="2020-02" db="EMBL/GenBank/DDBJ databases">
        <title>Newly sequenced genome of strain CSTR1 showed variability in Candidatus Kuenenia stuttgartiensis genomes.</title>
        <authorList>
            <person name="Ding C."/>
            <person name="Adrian L."/>
        </authorList>
    </citation>
    <scope>NUCLEOTIDE SEQUENCE [LARGE SCALE GENOMIC DNA]</scope>
    <source>
        <strain evidence="6 7">CSTR1</strain>
    </source>
</reference>
<reference evidence="5" key="1">
    <citation type="journal article" date="2006" name="Nature">
        <title>Deciphering the evolution and metabolism of an anammox bacterium from a community genome.</title>
        <authorList>
            <person name="Strous M."/>
            <person name="Pelletier E."/>
            <person name="Mangenot S."/>
            <person name="Rattei T."/>
            <person name="Lehner A."/>
            <person name="Taylor M.W."/>
            <person name="Horn M."/>
            <person name="Daims H."/>
            <person name="Bartol-Mavel D."/>
            <person name="Wincker P."/>
            <person name="Barbe V."/>
            <person name="Fonknechten N."/>
            <person name="Vallenet D."/>
            <person name="Segurens B."/>
            <person name="Schenowitz-Truong C."/>
            <person name="Medigue C."/>
            <person name="Collingro A."/>
            <person name="Snel B."/>
            <person name="Dutilh B.E."/>
            <person name="OpDenCamp H.J.M."/>
            <person name="vanDerDrift C."/>
            <person name="Cirpus I."/>
            <person name="vanDePas-Schoonen K.T."/>
            <person name="Harhangi H.R."/>
            <person name="vanNiftrik L."/>
            <person name="Schmid M."/>
            <person name="Keltjens J."/>
            <person name="vanDeVossenberg J."/>
            <person name="Kartal B."/>
            <person name="Meier H."/>
            <person name="Frishman D."/>
            <person name="Huynen M.A."/>
            <person name="Mewes H."/>
            <person name="Weissenbach J."/>
            <person name="Jetten M.S.M."/>
            <person name="Wagner M."/>
            <person name="LePaslier D."/>
        </authorList>
    </citation>
    <scope>NUCLEOTIDE SEQUENCE</scope>
</reference>
<name>Q1Q1V2_KUEST</name>
<evidence type="ECO:0000256" key="1">
    <source>
        <dbReference type="ARBA" id="ARBA00022603"/>
    </source>
</evidence>
<evidence type="ECO:0000256" key="3">
    <source>
        <dbReference type="ARBA" id="ARBA00022691"/>
    </source>
</evidence>